<feature type="domain" description="SIP-like Rossmann fold" evidence="1">
    <location>
        <begin position="23"/>
        <end position="95"/>
    </location>
</feature>
<comment type="caution">
    <text evidence="2">The sequence shown here is derived from an EMBL/GenBank/DDBJ whole genome shotgun (WGS) entry which is preliminary data.</text>
</comment>
<gene>
    <name evidence="2" type="ORF">GCM10010910_12880</name>
</gene>
<dbReference type="EMBL" id="BMMQ01000003">
    <property type="protein sequence ID" value="GGO62540.1"/>
    <property type="molecule type" value="Genomic_DNA"/>
</dbReference>
<evidence type="ECO:0000259" key="1">
    <source>
        <dbReference type="Pfam" id="PF04954"/>
    </source>
</evidence>
<proteinExistence type="predicted"/>
<dbReference type="Pfam" id="PF04954">
    <property type="entry name" value="SIP"/>
    <property type="match status" value="1"/>
</dbReference>
<reference evidence="3" key="1">
    <citation type="journal article" date="2019" name="Int. J. Syst. Evol. Microbiol.">
        <title>The Global Catalogue of Microorganisms (GCM) 10K type strain sequencing project: providing services to taxonomists for standard genome sequencing and annotation.</title>
        <authorList>
            <consortium name="The Broad Institute Genomics Platform"/>
            <consortium name="The Broad Institute Genome Sequencing Center for Infectious Disease"/>
            <person name="Wu L."/>
            <person name="Ma J."/>
        </authorList>
    </citation>
    <scope>NUCLEOTIDE SEQUENCE [LARGE SCALE GENOMIC DNA]</scope>
    <source>
        <strain evidence="3">CGMCC 4.7181</strain>
    </source>
</reference>
<dbReference type="InterPro" id="IPR039261">
    <property type="entry name" value="FNR_nucleotide-bd"/>
</dbReference>
<protein>
    <recommendedName>
        <fullName evidence="1">SIP-like Rossmann fold domain-containing protein</fullName>
    </recommendedName>
</protein>
<accession>A0ABQ2N0L6</accession>
<organism evidence="2 3">
    <name type="scientific">Microbacterium nanhaiense</name>
    <dbReference type="NCBI Taxonomy" id="1301026"/>
    <lineage>
        <taxon>Bacteria</taxon>
        <taxon>Bacillati</taxon>
        <taxon>Actinomycetota</taxon>
        <taxon>Actinomycetes</taxon>
        <taxon>Micrococcales</taxon>
        <taxon>Microbacteriaceae</taxon>
        <taxon>Microbacterium</taxon>
    </lineage>
</organism>
<evidence type="ECO:0000313" key="2">
    <source>
        <dbReference type="EMBL" id="GGO62540.1"/>
    </source>
</evidence>
<dbReference type="InterPro" id="IPR007037">
    <property type="entry name" value="SIP_rossman_dom"/>
</dbReference>
<sequence>MTARPDFASHDDSSCRSRRHPRAQHLVVADERSLADLELALVALPICASGRVFIEVPDASWVCALQAPPRMSVTWLDRSIRRGEIGSAELCRSGQAVTRAAIAYADEVLCDEEARETNVTLLAGFVATADIVEHLTTRLDIPRESITVAEALTQYV</sequence>
<evidence type="ECO:0000313" key="3">
    <source>
        <dbReference type="Proteomes" id="UP000638043"/>
    </source>
</evidence>
<dbReference type="Proteomes" id="UP000638043">
    <property type="component" value="Unassembled WGS sequence"/>
</dbReference>
<dbReference type="RefSeq" id="WP_188700566.1">
    <property type="nucleotide sequence ID" value="NZ_BMMQ01000003.1"/>
</dbReference>
<keyword evidence="3" id="KW-1185">Reference proteome</keyword>
<dbReference type="Gene3D" id="3.40.50.80">
    <property type="entry name" value="Nucleotide-binding domain of ferredoxin-NADP reductase (FNR) module"/>
    <property type="match status" value="1"/>
</dbReference>
<name>A0ABQ2N0L6_9MICO</name>